<name>A0AAD8GWN3_9APIA</name>
<accession>A0AAD8GWN3</accession>
<organism evidence="1 2">
    <name type="scientific">Heracleum sosnowskyi</name>
    <dbReference type="NCBI Taxonomy" id="360622"/>
    <lineage>
        <taxon>Eukaryota</taxon>
        <taxon>Viridiplantae</taxon>
        <taxon>Streptophyta</taxon>
        <taxon>Embryophyta</taxon>
        <taxon>Tracheophyta</taxon>
        <taxon>Spermatophyta</taxon>
        <taxon>Magnoliopsida</taxon>
        <taxon>eudicotyledons</taxon>
        <taxon>Gunneridae</taxon>
        <taxon>Pentapetalae</taxon>
        <taxon>asterids</taxon>
        <taxon>campanulids</taxon>
        <taxon>Apiales</taxon>
        <taxon>Apiaceae</taxon>
        <taxon>Apioideae</taxon>
        <taxon>apioid superclade</taxon>
        <taxon>Tordylieae</taxon>
        <taxon>Tordyliinae</taxon>
        <taxon>Heracleum</taxon>
    </lineage>
</organism>
<comment type="caution">
    <text evidence="1">The sequence shown here is derived from an EMBL/GenBank/DDBJ whole genome shotgun (WGS) entry which is preliminary data.</text>
</comment>
<proteinExistence type="predicted"/>
<dbReference type="AlphaFoldDB" id="A0AAD8GWN3"/>
<dbReference type="PANTHER" id="PTHR33103">
    <property type="entry name" value="OS01G0153900 PROTEIN"/>
    <property type="match status" value="1"/>
</dbReference>
<dbReference type="EMBL" id="JAUIZM010000011">
    <property type="protein sequence ID" value="KAK1355393.1"/>
    <property type="molecule type" value="Genomic_DNA"/>
</dbReference>
<sequence>MGEINSGKIKLKLLVDRNTNRVILAEAGKEFVDFLFHILTLPLGTVVKLLSSKNNVVGSLGKIYESVEAMNVATCMESDAYKEQLLNPMVYSNLGDTPFFLGNKSTADSVHATENFYKCSKDTCTKIAGYPNGFCGCDGRYRQFTQKLTYIQSPASDQAAAKSGKGGYVKREVNYMVMDNLVVKPILSTISCIPLYSNLKDMSALETLEVYIGKNEAADLLKASFVTAEVLTSLFLKKPETKPLSTNGS</sequence>
<protein>
    <recommendedName>
        <fullName evidence="3">DUF674 family protein</fullName>
    </recommendedName>
</protein>
<reference evidence="1" key="2">
    <citation type="submission" date="2023-05" db="EMBL/GenBank/DDBJ databases">
        <authorList>
            <person name="Schelkunov M.I."/>
        </authorList>
    </citation>
    <scope>NUCLEOTIDE SEQUENCE</scope>
    <source>
        <strain evidence="1">Hsosn_3</strain>
        <tissue evidence="1">Leaf</tissue>
    </source>
</reference>
<evidence type="ECO:0000313" key="1">
    <source>
        <dbReference type="EMBL" id="KAK1355393.1"/>
    </source>
</evidence>
<dbReference type="Pfam" id="PF05056">
    <property type="entry name" value="DUF674"/>
    <property type="match status" value="1"/>
</dbReference>
<dbReference type="InterPro" id="IPR007750">
    <property type="entry name" value="DUF674"/>
</dbReference>
<evidence type="ECO:0000313" key="2">
    <source>
        <dbReference type="Proteomes" id="UP001237642"/>
    </source>
</evidence>
<gene>
    <name evidence="1" type="ORF">POM88_048649</name>
</gene>
<dbReference type="Proteomes" id="UP001237642">
    <property type="component" value="Unassembled WGS sequence"/>
</dbReference>
<dbReference type="PANTHER" id="PTHR33103:SF110">
    <property type="entry name" value="DUF674 FAMILY PROTEIN"/>
    <property type="match status" value="1"/>
</dbReference>
<keyword evidence="2" id="KW-1185">Reference proteome</keyword>
<evidence type="ECO:0008006" key="3">
    <source>
        <dbReference type="Google" id="ProtNLM"/>
    </source>
</evidence>
<reference evidence="1" key="1">
    <citation type="submission" date="2023-02" db="EMBL/GenBank/DDBJ databases">
        <title>Genome of toxic invasive species Heracleum sosnowskyi carries increased number of genes despite the absence of recent whole-genome duplications.</title>
        <authorList>
            <person name="Schelkunov M."/>
            <person name="Shtratnikova V."/>
            <person name="Makarenko M."/>
            <person name="Klepikova A."/>
            <person name="Omelchenko D."/>
            <person name="Novikova G."/>
            <person name="Obukhova E."/>
            <person name="Bogdanov V."/>
            <person name="Penin A."/>
            <person name="Logacheva M."/>
        </authorList>
    </citation>
    <scope>NUCLEOTIDE SEQUENCE</scope>
    <source>
        <strain evidence="1">Hsosn_3</strain>
        <tissue evidence="1">Leaf</tissue>
    </source>
</reference>